<dbReference type="EMBL" id="JAJITC010000007">
    <property type="protein sequence ID" value="MCC8403349.1"/>
    <property type="molecule type" value="Genomic_DNA"/>
</dbReference>
<evidence type="ECO:0000313" key="2">
    <source>
        <dbReference type="Proteomes" id="UP001430614"/>
    </source>
</evidence>
<organism evidence="1 2">
    <name type="scientific">Paraburkholderia translucens</name>
    <dbReference type="NCBI Taxonomy" id="2886945"/>
    <lineage>
        <taxon>Bacteria</taxon>
        <taxon>Pseudomonadati</taxon>
        <taxon>Pseudomonadota</taxon>
        <taxon>Betaproteobacteria</taxon>
        <taxon>Burkholderiales</taxon>
        <taxon>Burkholderiaceae</taxon>
        <taxon>Paraburkholderia</taxon>
    </lineage>
</organism>
<name>A0ABS8KFY7_9BURK</name>
<proteinExistence type="predicted"/>
<accession>A0ABS8KFY7</accession>
<evidence type="ECO:0000313" key="1">
    <source>
        <dbReference type="EMBL" id="MCC8403349.1"/>
    </source>
</evidence>
<dbReference type="Proteomes" id="UP001430614">
    <property type="component" value="Unassembled WGS sequence"/>
</dbReference>
<reference evidence="1 2" key="1">
    <citation type="submission" date="2021-11" db="EMBL/GenBank/DDBJ databases">
        <authorList>
            <person name="Oh E.-T."/>
            <person name="Kim S.-B."/>
        </authorList>
    </citation>
    <scope>NUCLEOTIDE SEQUENCE [LARGE SCALE GENOMIC DNA]</scope>
    <source>
        <strain evidence="1 2">MMS20-SJTN17</strain>
    </source>
</reference>
<comment type="caution">
    <text evidence="1">The sequence shown here is derived from an EMBL/GenBank/DDBJ whole genome shotgun (WGS) entry which is preliminary data.</text>
</comment>
<sequence length="61" mass="6736">MDKEKPLSQYVAKRGKCRDGLGARSRNGCRKAWNCGILDCGARAAETQQKESATVTRAFFV</sequence>
<dbReference type="RefSeq" id="WP_230562249.1">
    <property type="nucleotide sequence ID" value="NZ_JAJITC010000007.1"/>
</dbReference>
<protein>
    <submittedName>
        <fullName evidence="1">Uncharacterized protein</fullName>
    </submittedName>
</protein>
<gene>
    <name evidence="1" type="ORF">LJ655_15870</name>
</gene>
<keyword evidence="2" id="KW-1185">Reference proteome</keyword>